<dbReference type="InterPro" id="IPR051714">
    <property type="entry name" value="Znf_CCHC_NABP"/>
</dbReference>
<dbReference type="GO" id="GO:0003676">
    <property type="term" value="F:nucleic acid binding"/>
    <property type="evidence" value="ECO:0007669"/>
    <property type="project" value="InterPro"/>
</dbReference>
<keyword evidence="5" id="KW-1185">Reference proteome</keyword>
<dbReference type="SUPFAM" id="SSF57756">
    <property type="entry name" value="Retrovirus zinc finger-like domains"/>
    <property type="match status" value="1"/>
</dbReference>
<organism evidence="4 5">
    <name type="scientific">Ladona fulva</name>
    <name type="common">Scarce chaser dragonfly</name>
    <name type="synonym">Libellula fulva</name>
    <dbReference type="NCBI Taxonomy" id="123851"/>
    <lineage>
        <taxon>Eukaryota</taxon>
        <taxon>Metazoa</taxon>
        <taxon>Ecdysozoa</taxon>
        <taxon>Arthropoda</taxon>
        <taxon>Hexapoda</taxon>
        <taxon>Insecta</taxon>
        <taxon>Pterygota</taxon>
        <taxon>Palaeoptera</taxon>
        <taxon>Odonata</taxon>
        <taxon>Epiprocta</taxon>
        <taxon>Anisoptera</taxon>
        <taxon>Libelluloidea</taxon>
        <taxon>Libellulidae</taxon>
        <taxon>Ladona</taxon>
    </lineage>
</organism>
<name>A0A8K0KAR3_LADFU</name>
<gene>
    <name evidence="4" type="ORF">J437_LFUL000580</name>
</gene>
<comment type="caution">
    <text evidence="4">The sequence shown here is derived from an EMBL/GenBank/DDBJ whole genome shotgun (WGS) entry which is preliminary data.</text>
</comment>
<accession>A0A8K0KAR3</accession>
<dbReference type="EMBL" id="KZ308477">
    <property type="protein sequence ID" value="KAG8230310.1"/>
    <property type="molecule type" value="Genomic_DNA"/>
</dbReference>
<dbReference type="PROSITE" id="PS50158">
    <property type="entry name" value="ZF_CCHC"/>
    <property type="match status" value="2"/>
</dbReference>
<dbReference type="AlphaFoldDB" id="A0A8K0KAR3"/>
<evidence type="ECO:0000256" key="1">
    <source>
        <dbReference type="PROSITE-ProRule" id="PRU00047"/>
    </source>
</evidence>
<protein>
    <recommendedName>
        <fullName evidence="3">CCHC-type domain-containing protein</fullName>
    </recommendedName>
</protein>
<proteinExistence type="predicted"/>
<feature type="domain" description="CCHC-type" evidence="3">
    <location>
        <begin position="126"/>
        <end position="142"/>
    </location>
</feature>
<keyword evidence="1" id="KW-0863">Zinc-finger</keyword>
<dbReference type="InterPro" id="IPR036875">
    <property type="entry name" value="Znf_CCHC_sf"/>
</dbReference>
<reference evidence="4" key="1">
    <citation type="submission" date="2013-04" db="EMBL/GenBank/DDBJ databases">
        <authorList>
            <person name="Qu J."/>
            <person name="Murali S.C."/>
            <person name="Bandaranaike D."/>
            <person name="Bellair M."/>
            <person name="Blankenburg K."/>
            <person name="Chao H."/>
            <person name="Dinh H."/>
            <person name="Doddapaneni H."/>
            <person name="Downs B."/>
            <person name="Dugan-Rocha S."/>
            <person name="Elkadiri S."/>
            <person name="Gnanaolivu R.D."/>
            <person name="Hernandez B."/>
            <person name="Javaid M."/>
            <person name="Jayaseelan J.C."/>
            <person name="Lee S."/>
            <person name="Li M."/>
            <person name="Ming W."/>
            <person name="Munidasa M."/>
            <person name="Muniz J."/>
            <person name="Nguyen L."/>
            <person name="Ongeri F."/>
            <person name="Osuji N."/>
            <person name="Pu L.-L."/>
            <person name="Puazo M."/>
            <person name="Qu C."/>
            <person name="Quiroz J."/>
            <person name="Raj R."/>
            <person name="Weissenberger G."/>
            <person name="Xin Y."/>
            <person name="Zou X."/>
            <person name="Han Y."/>
            <person name="Richards S."/>
            <person name="Worley K."/>
            <person name="Muzny D."/>
            <person name="Gibbs R."/>
        </authorList>
    </citation>
    <scope>NUCLEOTIDE SEQUENCE</scope>
    <source>
        <strain evidence="4">Sampled in the wild</strain>
    </source>
</reference>
<keyword evidence="1" id="KW-0479">Metal-binding</keyword>
<evidence type="ECO:0000313" key="5">
    <source>
        <dbReference type="Proteomes" id="UP000792457"/>
    </source>
</evidence>
<dbReference type="InterPro" id="IPR001878">
    <property type="entry name" value="Znf_CCHC"/>
</dbReference>
<keyword evidence="1" id="KW-0862">Zinc</keyword>
<feature type="region of interest" description="Disordered" evidence="2">
    <location>
        <begin position="162"/>
        <end position="182"/>
    </location>
</feature>
<reference evidence="4" key="2">
    <citation type="submission" date="2017-10" db="EMBL/GenBank/DDBJ databases">
        <title>Ladona fulva Genome sequencing and assembly.</title>
        <authorList>
            <person name="Murali S."/>
            <person name="Richards S."/>
            <person name="Bandaranaike D."/>
            <person name="Bellair M."/>
            <person name="Blankenburg K."/>
            <person name="Chao H."/>
            <person name="Dinh H."/>
            <person name="Doddapaneni H."/>
            <person name="Dugan-Rocha S."/>
            <person name="Elkadiri S."/>
            <person name="Gnanaolivu R."/>
            <person name="Hernandez B."/>
            <person name="Skinner E."/>
            <person name="Javaid M."/>
            <person name="Lee S."/>
            <person name="Li M."/>
            <person name="Ming W."/>
            <person name="Munidasa M."/>
            <person name="Muniz J."/>
            <person name="Nguyen L."/>
            <person name="Hughes D."/>
            <person name="Osuji N."/>
            <person name="Pu L.-L."/>
            <person name="Puazo M."/>
            <person name="Qu C."/>
            <person name="Quiroz J."/>
            <person name="Raj R."/>
            <person name="Weissenberger G."/>
            <person name="Xin Y."/>
            <person name="Zou X."/>
            <person name="Han Y."/>
            <person name="Worley K."/>
            <person name="Muzny D."/>
            <person name="Gibbs R."/>
        </authorList>
    </citation>
    <scope>NUCLEOTIDE SEQUENCE</scope>
    <source>
        <strain evidence="4">Sampled in the wild</strain>
    </source>
</reference>
<sequence>MLPESDVIYRLAWGLLRPEVAAAVMAGRPMSVRAFLEQLEAVDQGLGGFPAPVSGSSSVPGAAYPVQRFPVSDTAAISGTSPGDPPVDRLAGILDGISRRLDSLEKKQKGNSWFRPAPMQSGRGTKCFHCGRTGHLARDCPDRARSIQCYACGERGHYASGCEARPRPGNGAAGPAPRGRME</sequence>
<evidence type="ECO:0000313" key="4">
    <source>
        <dbReference type="EMBL" id="KAG8230310.1"/>
    </source>
</evidence>
<dbReference type="Gene3D" id="4.10.60.10">
    <property type="entry name" value="Zinc finger, CCHC-type"/>
    <property type="match status" value="1"/>
</dbReference>
<dbReference type="GO" id="GO:0008270">
    <property type="term" value="F:zinc ion binding"/>
    <property type="evidence" value="ECO:0007669"/>
    <property type="project" value="UniProtKB-KW"/>
</dbReference>
<feature type="compositionally biased region" description="Low complexity" evidence="2">
    <location>
        <begin position="167"/>
        <end position="182"/>
    </location>
</feature>
<dbReference type="OrthoDB" id="427960at2759"/>
<evidence type="ECO:0000259" key="3">
    <source>
        <dbReference type="PROSITE" id="PS50158"/>
    </source>
</evidence>
<feature type="domain" description="CCHC-type" evidence="3">
    <location>
        <begin position="149"/>
        <end position="162"/>
    </location>
</feature>
<dbReference type="SMART" id="SM00343">
    <property type="entry name" value="ZnF_C2HC"/>
    <property type="match status" value="2"/>
</dbReference>
<dbReference type="Proteomes" id="UP000792457">
    <property type="component" value="Unassembled WGS sequence"/>
</dbReference>
<dbReference type="Pfam" id="PF00098">
    <property type="entry name" value="zf-CCHC"/>
    <property type="match status" value="2"/>
</dbReference>
<evidence type="ECO:0000256" key="2">
    <source>
        <dbReference type="SAM" id="MobiDB-lite"/>
    </source>
</evidence>
<dbReference type="PANTHER" id="PTHR23002">
    <property type="entry name" value="ZINC FINGER CCHC DOMAIN CONTAINING PROTEIN"/>
    <property type="match status" value="1"/>
</dbReference>